<gene>
    <name evidence="5" type="ORF">BdWA1_001567</name>
</gene>
<dbReference type="SUPFAM" id="SSF54999">
    <property type="entry name" value="Ribosomal protein S10"/>
    <property type="match status" value="1"/>
</dbReference>
<dbReference type="GO" id="GO:0005840">
    <property type="term" value="C:ribosome"/>
    <property type="evidence" value="ECO:0007669"/>
    <property type="project" value="UniProtKB-KW"/>
</dbReference>
<dbReference type="AlphaFoldDB" id="A0AAD9PK25"/>
<evidence type="ECO:0000313" key="5">
    <source>
        <dbReference type="EMBL" id="KAK2196325.1"/>
    </source>
</evidence>
<dbReference type="RefSeq" id="XP_067803167.1">
    <property type="nucleotide sequence ID" value="XM_067946603.1"/>
</dbReference>
<dbReference type="InterPro" id="IPR036838">
    <property type="entry name" value="Ribosomal_uS10_dom_sf"/>
</dbReference>
<feature type="region of interest" description="Disordered" evidence="3">
    <location>
        <begin position="112"/>
        <end position="134"/>
    </location>
</feature>
<proteinExistence type="predicted"/>
<comment type="caution">
    <text evidence="5">The sequence shown here is derived from an EMBL/GenBank/DDBJ whole genome shotgun (WGS) entry which is preliminary data.</text>
</comment>
<dbReference type="GO" id="GO:1990904">
    <property type="term" value="C:ribonucleoprotein complex"/>
    <property type="evidence" value="ECO:0007669"/>
    <property type="project" value="UniProtKB-KW"/>
</dbReference>
<name>A0AAD9PK25_9APIC</name>
<dbReference type="InterPro" id="IPR027486">
    <property type="entry name" value="Ribosomal_uS10_dom"/>
</dbReference>
<feature type="compositionally biased region" description="Polar residues" evidence="3">
    <location>
        <begin position="112"/>
        <end position="128"/>
    </location>
</feature>
<evidence type="ECO:0000313" key="6">
    <source>
        <dbReference type="Proteomes" id="UP001214638"/>
    </source>
</evidence>
<dbReference type="EMBL" id="JALLKP010000002">
    <property type="protein sequence ID" value="KAK2196325.1"/>
    <property type="molecule type" value="Genomic_DNA"/>
</dbReference>
<evidence type="ECO:0000256" key="3">
    <source>
        <dbReference type="SAM" id="MobiDB-lite"/>
    </source>
</evidence>
<feature type="domain" description="Small ribosomal subunit protein uS10" evidence="4">
    <location>
        <begin position="225"/>
        <end position="343"/>
    </location>
</feature>
<dbReference type="Pfam" id="PF00338">
    <property type="entry name" value="Ribosomal_S10"/>
    <property type="match status" value="1"/>
</dbReference>
<keyword evidence="1 5" id="KW-0689">Ribosomal protein</keyword>
<protein>
    <submittedName>
        <fullName evidence="5">Bifunctional Ribosomal protein S10 domain superfamily/Ribosomal protein S10 domain</fullName>
    </submittedName>
</protein>
<dbReference type="SMART" id="SM01403">
    <property type="entry name" value="Ribosomal_S10"/>
    <property type="match status" value="1"/>
</dbReference>
<organism evidence="5 6">
    <name type="scientific">Babesia duncani</name>
    <dbReference type="NCBI Taxonomy" id="323732"/>
    <lineage>
        <taxon>Eukaryota</taxon>
        <taxon>Sar</taxon>
        <taxon>Alveolata</taxon>
        <taxon>Apicomplexa</taxon>
        <taxon>Aconoidasida</taxon>
        <taxon>Piroplasmida</taxon>
        <taxon>Babesiidae</taxon>
        <taxon>Babesia</taxon>
    </lineage>
</organism>
<dbReference type="Gene3D" id="3.30.70.600">
    <property type="entry name" value="Ribosomal protein S10 domain"/>
    <property type="match status" value="1"/>
</dbReference>
<evidence type="ECO:0000256" key="2">
    <source>
        <dbReference type="ARBA" id="ARBA00023274"/>
    </source>
</evidence>
<dbReference type="KEGG" id="bdw:94335865"/>
<accession>A0AAD9PK25</accession>
<dbReference type="Proteomes" id="UP001214638">
    <property type="component" value="Unassembled WGS sequence"/>
</dbReference>
<reference evidence="5" key="1">
    <citation type="journal article" date="2023" name="Nat. Microbiol.">
        <title>Babesia duncani multi-omics identifies virulence factors and drug targets.</title>
        <authorList>
            <person name="Singh P."/>
            <person name="Lonardi S."/>
            <person name="Liang Q."/>
            <person name="Vydyam P."/>
            <person name="Khabirova E."/>
            <person name="Fang T."/>
            <person name="Gihaz S."/>
            <person name="Thekkiniath J."/>
            <person name="Munshi M."/>
            <person name="Abel S."/>
            <person name="Ciampossin L."/>
            <person name="Batugedara G."/>
            <person name="Gupta M."/>
            <person name="Lu X.M."/>
            <person name="Lenz T."/>
            <person name="Chakravarty S."/>
            <person name="Cornillot E."/>
            <person name="Hu Y."/>
            <person name="Ma W."/>
            <person name="Gonzalez L.M."/>
            <person name="Sanchez S."/>
            <person name="Estrada K."/>
            <person name="Sanchez-Flores A."/>
            <person name="Montero E."/>
            <person name="Harb O.S."/>
            <person name="Le Roch K.G."/>
            <person name="Mamoun C.B."/>
        </authorList>
    </citation>
    <scope>NUCLEOTIDE SEQUENCE</scope>
    <source>
        <strain evidence="5">WA1</strain>
    </source>
</reference>
<evidence type="ECO:0000256" key="1">
    <source>
        <dbReference type="ARBA" id="ARBA00022980"/>
    </source>
</evidence>
<keyword evidence="6" id="KW-1185">Reference proteome</keyword>
<sequence length="484" mass="57162">MESHLGYYILKNIPLAQWHEMCMHSLSITLARRVLIIVTCSIIFQIQGTFISQGTSIHFNSHLKLSSLQGFLFYKPSVQAPRARCYSWFRGNSQDNNPEDVKLDRFACPKWSSSKAQTPSSKAPNDTNDAPDEPVIDRFSPDASRPYSIKNVANRFLQILSKVNPLKREQSYDKNNQETLNPFERERIISDKPRQDEELLRLPFISDEKEMKFSLDKWPENCFLRIRLVGYCPKDLDLAMKRIREGVLEYSNLKIAHAKAYPMKKKRWCILSSAHADKRSKDLYEIQEHVRVMDVFPCSNFSKANVDQGDNDATGASEKSLDSRHFKELLVIPLPNLVSFDYWFCEVYKPTKRKFIDELFNRKVWISKYYLHHKLKEEKTHIIDQLTSPEYINEVPLRWKRSKLDYYSYQITDLRRIFNFVRQRKSLDDARRKFNIQMPKLLDIDEVRFVANLQDRQYDEEMEDVDVLEEIEDLEDDVVLEQDS</sequence>
<evidence type="ECO:0000259" key="4">
    <source>
        <dbReference type="SMART" id="SM01403"/>
    </source>
</evidence>
<keyword evidence="2" id="KW-0687">Ribonucleoprotein</keyword>
<dbReference type="GeneID" id="94335865"/>